<feature type="transmembrane region" description="Helical" evidence="12">
    <location>
        <begin position="241"/>
        <end position="266"/>
    </location>
</feature>
<evidence type="ECO:0000256" key="9">
    <source>
        <dbReference type="ARBA" id="ARBA00023136"/>
    </source>
</evidence>
<dbReference type="InterPro" id="IPR013210">
    <property type="entry name" value="LRR_N_plant-typ"/>
</dbReference>
<dbReference type="AlphaFoldDB" id="A0A921Q7T1"/>
<dbReference type="Pfam" id="PF13855">
    <property type="entry name" value="LRR_8"/>
    <property type="match status" value="1"/>
</dbReference>
<evidence type="ECO:0000256" key="7">
    <source>
        <dbReference type="ARBA" id="ARBA00022840"/>
    </source>
</evidence>
<keyword evidence="2" id="KW-0433">Leucine-rich repeat</keyword>
<dbReference type="FunFam" id="3.80.10.10:FF:000101">
    <property type="entry name" value="LRR receptor-like serine/threonine-protein kinase ERECTA"/>
    <property type="match status" value="1"/>
</dbReference>
<keyword evidence="8 12" id="KW-1133">Transmembrane helix</keyword>
<dbReference type="PANTHER" id="PTHR48054:SF94">
    <property type="entry name" value="LEUCINE-RICH REPEAT RECEPTOR-LIKE PROTEIN FASCIATED EAR2"/>
    <property type="match status" value="1"/>
</dbReference>
<dbReference type="Pfam" id="PF00560">
    <property type="entry name" value="LRR_1"/>
    <property type="match status" value="2"/>
</dbReference>
<keyword evidence="11" id="KW-0325">Glycoprotein</keyword>
<keyword evidence="7" id="KW-0067">ATP-binding</keyword>
<evidence type="ECO:0000256" key="10">
    <source>
        <dbReference type="ARBA" id="ARBA00023170"/>
    </source>
</evidence>
<evidence type="ECO:0000256" key="6">
    <source>
        <dbReference type="ARBA" id="ARBA00022741"/>
    </source>
</evidence>
<dbReference type="Pfam" id="PF08263">
    <property type="entry name" value="LRRNT_2"/>
    <property type="match status" value="1"/>
</dbReference>
<dbReference type="InterPro" id="IPR032675">
    <property type="entry name" value="LRR_dom_sf"/>
</dbReference>
<dbReference type="EMBL" id="CM027688">
    <property type="protein sequence ID" value="KAG0517169.1"/>
    <property type="molecule type" value="Genomic_DNA"/>
</dbReference>
<dbReference type="PANTHER" id="PTHR48054">
    <property type="entry name" value="RECEPTOR KINASE-LIKE PROTEIN XA21"/>
    <property type="match status" value="1"/>
</dbReference>
<feature type="signal peptide" evidence="13">
    <location>
        <begin position="1"/>
        <end position="32"/>
    </location>
</feature>
<dbReference type="InterPro" id="IPR052592">
    <property type="entry name" value="LRR-RLK"/>
</dbReference>
<proteinExistence type="predicted"/>
<reference evidence="15" key="1">
    <citation type="journal article" date="2019" name="BMC Genomics">
        <title>A new reference genome for Sorghum bicolor reveals high levels of sequence similarity between sweet and grain genotypes: implications for the genetics of sugar metabolism.</title>
        <authorList>
            <person name="Cooper E.A."/>
            <person name="Brenton Z.W."/>
            <person name="Flinn B.S."/>
            <person name="Jenkins J."/>
            <person name="Shu S."/>
            <person name="Flowers D."/>
            <person name="Luo F."/>
            <person name="Wang Y."/>
            <person name="Xia P."/>
            <person name="Barry K."/>
            <person name="Daum C."/>
            <person name="Lipzen A."/>
            <person name="Yoshinaga Y."/>
            <person name="Schmutz J."/>
            <person name="Saski C."/>
            <person name="Vermerris W."/>
            <person name="Kresovich S."/>
        </authorList>
    </citation>
    <scope>NUCLEOTIDE SEQUENCE</scope>
</reference>
<keyword evidence="4 13" id="KW-0732">Signal</keyword>
<accession>A0A921Q7T1</accession>
<organism evidence="15 16">
    <name type="scientific">Sorghum bicolor</name>
    <name type="common">Sorghum</name>
    <name type="synonym">Sorghum vulgare</name>
    <dbReference type="NCBI Taxonomy" id="4558"/>
    <lineage>
        <taxon>Eukaryota</taxon>
        <taxon>Viridiplantae</taxon>
        <taxon>Streptophyta</taxon>
        <taxon>Embryophyta</taxon>
        <taxon>Tracheophyta</taxon>
        <taxon>Spermatophyta</taxon>
        <taxon>Magnoliopsida</taxon>
        <taxon>Liliopsida</taxon>
        <taxon>Poales</taxon>
        <taxon>Poaceae</taxon>
        <taxon>PACMAD clade</taxon>
        <taxon>Panicoideae</taxon>
        <taxon>Andropogonodae</taxon>
        <taxon>Andropogoneae</taxon>
        <taxon>Sorghinae</taxon>
        <taxon>Sorghum</taxon>
    </lineage>
</organism>
<evidence type="ECO:0000256" key="1">
    <source>
        <dbReference type="ARBA" id="ARBA00004479"/>
    </source>
</evidence>
<protein>
    <recommendedName>
        <fullName evidence="14">Leucine-rich repeat-containing N-terminal plant-type domain-containing protein</fullName>
    </recommendedName>
</protein>
<gene>
    <name evidence="15" type="ORF">BDA96_09G065100</name>
</gene>
<dbReference type="Proteomes" id="UP000807115">
    <property type="component" value="Chromosome 9"/>
</dbReference>
<keyword evidence="6" id="KW-0547">Nucleotide-binding</keyword>
<evidence type="ECO:0000313" key="15">
    <source>
        <dbReference type="EMBL" id="KAG0517169.1"/>
    </source>
</evidence>
<evidence type="ECO:0000256" key="5">
    <source>
        <dbReference type="ARBA" id="ARBA00022737"/>
    </source>
</evidence>
<comment type="subcellular location">
    <subcellularLocation>
        <location evidence="1">Membrane</location>
        <topology evidence="1">Single-pass type I membrane protein</topology>
    </subcellularLocation>
</comment>
<reference evidence="15" key="2">
    <citation type="submission" date="2020-10" db="EMBL/GenBank/DDBJ databases">
        <authorList>
            <person name="Cooper E.A."/>
            <person name="Brenton Z.W."/>
            <person name="Flinn B.S."/>
            <person name="Jenkins J."/>
            <person name="Shu S."/>
            <person name="Flowers D."/>
            <person name="Luo F."/>
            <person name="Wang Y."/>
            <person name="Xia P."/>
            <person name="Barry K."/>
            <person name="Daum C."/>
            <person name="Lipzen A."/>
            <person name="Yoshinaga Y."/>
            <person name="Schmutz J."/>
            <person name="Saski C."/>
            <person name="Vermerris W."/>
            <person name="Kresovich S."/>
        </authorList>
    </citation>
    <scope>NUCLEOTIDE SEQUENCE</scope>
</reference>
<dbReference type="SUPFAM" id="SSF52058">
    <property type="entry name" value="L domain-like"/>
    <property type="match status" value="1"/>
</dbReference>
<evidence type="ECO:0000256" key="13">
    <source>
        <dbReference type="SAM" id="SignalP"/>
    </source>
</evidence>
<feature type="chain" id="PRO_5038117407" description="Leucine-rich repeat-containing N-terminal plant-type domain-containing protein" evidence="13">
    <location>
        <begin position="33"/>
        <end position="337"/>
    </location>
</feature>
<evidence type="ECO:0000256" key="4">
    <source>
        <dbReference type="ARBA" id="ARBA00022729"/>
    </source>
</evidence>
<dbReference type="GO" id="GO:0005524">
    <property type="term" value="F:ATP binding"/>
    <property type="evidence" value="ECO:0007669"/>
    <property type="project" value="UniProtKB-KW"/>
</dbReference>
<feature type="domain" description="Leucine-rich repeat-containing N-terminal plant-type" evidence="14">
    <location>
        <begin position="35"/>
        <end position="78"/>
    </location>
</feature>
<keyword evidence="10" id="KW-0675">Receptor</keyword>
<keyword evidence="5" id="KW-0677">Repeat</keyword>
<evidence type="ECO:0000256" key="11">
    <source>
        <dbReference type="ARBA" id="ARBA00023180"/>
    </source>
</evidence>
<keyword evidence="9 12" id="KW-0472">Membrane</keyword>
<evidence type="ECO:0000259" key="14">
    <source>
        <dbReference type="Pfam" id="PF08263"/>
    </source>
</evidence>
<sequence>MAVDKVRSSASAAAVMGLVVAAAALLSPPAPGSFNDEVNTLVEIKRALNDPSGVLRAWDPEVIAAGDELCDWPMVVCNLKGQVFRLDLSNQNLSGTLSPAIGNLRSMRNLLLCNNSISGAIPDTLGQIVHLETVDLSNNHFTGSIPSTLGGLAHLQHLKLNNNRLSGHIPDSLATASMLSRLDLSFNNLSGHLPIFGASIVSLQGNPLLNPTVEEPHDFPTPKQANSEENSDVLDEREGHILGILAVCLSIACAVTTVITVVAVVCRCRHRHEQAGAVDDVSSAISLTDSAFLCTLDLNGYIFTLLVHLGHLKLYKFEEMRRVTINFSQKIFWEDME</sequence>
<keyword evidence="3 12" id="KW-0812">Transmembrane</keyword>
<evidence type="ECO:0000313" key="16">
    <source>
        <dbReference type="Proteomes" id="UP000807115"/>
    </source>
</evidence>
<evidence type="ECO:0000256" key="2">
    <source>
        <dbReference type="ARBA" id="ARBA00022614"/>
    </source>
</evidence>
<evidence type="ECO:0000256" key="8">
    <source>
        <dbReference type="ARBA" id="ARBA00022989"/>
    </source>
</evidence>
<comment type="caution">
    <text evidence="15">The sequence shown here is derived from an EMBL/GenBank/DDBJ whole genome shotgun (WGS) entry which is preliminary data.</text>
</comment>
<evidence type="ECO:0000256" key="12">
    <source>
        <dbReference type="SAM" id="Phobius"/>
    </source>
</evidence>
<dbReference type="Gene3D" id="3.80.10.10">
    <property type="entry name" value="Ribonuclease Inhibitor"/>
    <property type="match status" value="1"/>
</dbReference>
<dbReference type="GO" id="GO:0016020">
    <property type="term" value="C:membrane"/>
    <property type="evidence" value="ECO:0007669"/>
    <property type="project" value="UniProtKB-SubCell"/>
</dbReference>
<evidence type="ECO:0000256" key="3">
    <source>
        <dbReference type="ARBA" id="ARBA00022692"/>
    </source>
</evidence>
<dbReference type="InterPro" id="IPR001611">
    <property type="entry name" value="Leu-rich_rpt"/>
</dbReference>
<name>A0A921Q7T1_SORBI</name>